<keyword evidence="2" id="KW-1185">Reference proteome</keyword>
<dbReference type="HOGENOM" id="CLU_3380810_0_0_11"/>
<evidence type="ECO:0000313" key="2">
    <source>
        <dbReference type="Proteomes" id="UP000007517"/>
    </source>
</evidence>
<dbReference type="AlphaFoldDB" id="H6RMH1"/>
<evidence type="ECO:0000313" key="1">
    <source>
        <dbReference type="EMBL" id="CCG03806.1"/>
    </source>
</evidence>
<name>H6RMH1_BLASD</name>
<dbReference type="Proteomes" id="UP000007517">
    <property type="component" value="Chromosome"/>
</dbReference>
<dbReference type="EMBL" id="FO117623">
    <property type="protein sequence ID" value="CCG03806.1"/>
    <property type="molecule type" value="Genomic_DNA"/>
</dbReference>
<dbReference type="KEGG" id="bsd:BLASA_2935"/>
<organism evidence="1 2">
    <name type="scientific">Blastococcus saxobsidens (strain DD2)</name>
    <dbReference type="NCBI Taxonomy" id="1146883"/>
    <lineage>
        <taxon>Bacteria</taxon>
        <taxon>Bacillati</taxon>
        <taxon>Actinomycetota</taxon>
        <taxon>Actinomycetes</taxon>
        <taxon>Geodermatophilales</taxon>
        <taxon>Geodermatophilaceae</taxon>
        <taxon>Blastococcus</taxon>
    </lineage>
</organism>
<gene>
    <name evidence="1" type="ordered locus">BLASA_2935</name>
</gene>
<reference evidence="1 2" key="1">
    <citation type="journal article" date="2012" name="J. Bacteriol.">
        <title>Genome Sequence of Blastococcus saxobsidens DD2, a Stone-Inhabiting Bacterium.</title>
        <authorList>
            <person name="Chouaia B."/>
            <person name="Crotti E."/>
            <person name="Brusetti L."/>
            <person name="Daffonchio D."/>
            <person name="Essoussi I."/>
            <person name="Nouioui I."/>
            <person name="Sbissi I."/>
            <person name="Ghodhbane-Gtari F."/>
            <person name="Gtari M."/>
            <person name="Vacherie B."/>
            <person name="Barbe V."/>
            <person name="Medigue C."/>
            <person name="Gury J."/>
            <person name="Pujic P."/>
            <person name="Normand P."/>
        </authorList>
    </citation>
    <scope>NUCLEOTIDE SEQUENCE [LARGE SCALE GENOMIC DNA]</scope>
    <source>
        <strain evidence="1 2">DD2</strain>
    </source>
</reference>
<reference evidence="2" key="2">
    <citation type="submission" date="2012-02" db="EMBL/GenBank/DDBJ databases">
        <title>Complete genome sequence of Blastococcus saxobsidens strain DD2.</title>
        <authorList>
            <person name="Genoscope."/>
        </authorList>
    </citation>
    <scope>NUCLEOTIDE SEQUENCE [LARGE SCALE GENOMIC DNA]</scope>
    <source>
        <strain evidence="2">DD2</strain>
    </source>
</reference>
<sequence length="33" mass="3465">MVRGASGVPPADVVLDRVLGGYWVPRGADVQAR</sequence>
<accession>H6RMH1</accession>
<proteinExistence type="predicted"/>
<protein>
    <submittedName>
        <fullName evidence="1">Uncharacterized protein</fullName>
    </submittedName>
</protein>